<protein>
    <submittedName>
        <fullName evidence="2">Uncharacterized protein</fullName>
    </submittedName>
</protein>
<sequence length="96" mass="11039">MLQGFSGPVNTTGSRRGFPAEWRQLHKMPAVEADWIRRQHPWLPSAMAAKLIRCMYVTSELLSVSRVMSATSPRQRVKVRDPAIKQPRPQQETLRQ</sequence>
<dbReference type="EMBL" id="JAINUF010000020">
    <property type="protein sequence ID" value="KAJ8336317.1"/>
    <property type="molecule type" value="Genomic_DNA"/>
</dbReference>
<organism evidence="2 3">
    <name type="scientific">Synaphobranchus kaupii</name>
    <name type="common">Kaup's arrowtooth eel</name>
    <dbReference type="NCBI Taxonomy" id="118154"/>
    <lineage>
        <taxon>Eukaryota</taxon>
        <taxon>Metazoa</taxon>
        <taxon>Chordata</taxon>
        <taxon>Craniata</taxon>
        <taxon>Vertebrata</taxon>
        <taxon>Euteleostomi</taxon>
        <taxon>Actinopterygii</taxon>
        <taxon>Neopterygii</taxon>
        <taxon>Teleostei</taxon>
        <taxon>Anguilliformes</taxon>
        <taxon>Synaphobranchidae</taxon>
        <taxon>Synaphobranchus</taxon>
    </lineage>
</organism>
<keyword evidence="3" id="KW-1185">Reference proteome</keyword>
<evidence type="ECO:0000256" key="1">
    <source>
        <dbReference type="SAM" id="MobiDB-lite"/>
    </source>
</evidence>
<evidence type="ECO:0000313" key="3">
    <source>
        <dbReference type="Proteomes" id="UP001152622"/>
    </source>
</evidence>
<dbReference type="Proteomes" id="UP001152622">
    <property type="component" value="Chromosome 20"/>
</dbReference>
<feature type="region of interest" description="Disordered" evidence="1">
    <location>
        <begin position="69"/>
        <end position="96"/>
    </location>
</feature>
<reference evidence="2" key="1">
    <citation type="journal article" date="2023" name="Science">
        <title>Genome structures resolve the early diversification of teleost fishes.</title>
        <authorList>
            <person name="Parey E."/>
            <person name="Louis A."/>
            <person name="Montfort J."/>
            <person name="Bouchez O."/>
            <person name="Roques C."/>
            <person name="Iampietro C."/>
            <person name="Lluch J."/>
            <person name="Castinel A."/>
            <person name="Donnadieu C."/>
            <person name="Desvignes T."/>
            <person name="Floi Bucao C."/>
            <person name="Jouanno E."/>
            <person name="Wen M."/>
            <person name="Mejri S."/>
            <person name="Dirks R."/>
            <person name="Jansen H."/>
            <person name="Henkel C."/>
            <person name="Chen W.J."/>
            <person name="Zahm M."/>
            <person name="Cabau C."/>
            <person name="Klopp C."/>
            <person name="Thompson A.W."/>
            <person name="Robinson-Rechavi M."/>
            <person name="Braasch I."/>
            <person name="Lecointre G."/>
            <person name="Bobe J."/>
            <person name="Postlethwait J.H."/>
            <person name="Berthelot C."/>
            <person name="Roest Crollius H."/>
            <person name="Guiguen Y."/>
        </authorList>
    </citation>
    <scope>NUCLEOTIDE SEQUENCE</scope>
    <source>
        <strain evidence="2">WJC10195</strain>
    </source>
</reference>
<dbReference type="AlphaFoldDB" id="A0A9Q1IE40"/>
<accession>A0A9Q1IE40</accession>
<comment type="caution">
    <text evidence="2">The sequence shown here is derived from an EMBL/GenBank/DDBJ whole genome shotgun (WGS) entry which is preliminary data.</text>
</comment>
<evidence type="ECO:0000313" key="2">
    <source>
        <dbReference type="EMBL" id="KAJ8336317.1"/>
    </source>
</evidence>
<gene>
    <name evidence="2" type="ORF">SKAU_G00396600</name>
</gene>
<proteinExistence type="predicted"/>
<name>A0A9Q1IE40_SYNKA</name>